<sequence length="70" mass="7489">MCADYDMANAVVNRGKILYYRAGAYPEVVKGQEVHPGPATDDHLPASVLKEGVNKPPYPSPGAGFIPGYQ</sequence>
<feature type="region of interest" description="Disordered" evidence="1">
    <location>
        <begin position="33"/>
        <end position="70"/>
    </location>
</feature>
<evidence type="ECO:0000256" key="1">
    <source>
        <dbReference type="SAM" id="MobiDB-lite"/>
    </source>
</evidence>
<dbReference type="Proteomes" id="UP001501508">
    <property type="component" value="Unassembled WGS sequence"/>
</dbReference>
<proteinExistence type="predicted"/>
<gene>
    <name evidence="2" type="ORF">GCM10023091_32670</name>
</gene>
<comment type="caution">
    <text evidence="2">The sequence shown here is derived from an EMBL/GenBank/DDBJ whole genome shotgun (WGS) entry which is preliminary data.</text>
</comment>
<protein>
    <submittedName>
        <fullName evidence="2">Uncharacterized protein</fullName>
    </submittedName>
</protein>
<reference evidence="3" key="1">
    <citation type="journal article" date="2019" name="Int. J. Syst. Evol. Microbiol.">
        <title>The Global Catalogue of Microorganisms (GCM) 10K type strain sequencing project: providing services to taxonomists for standard genome sequencing and annotation.</title>
        <authorList>
            <consortium name="The Broad Institute Genomics Platform"/>
            <consortium name="The Broad Institute Genome Sequencing Center for Infectious Disease"/>
            <person name="Wu L."/>
            <person name="Ma J."/>
        </authorList>
    </citation>
    <scope>NUCLEOTIDE SEQUENCE [LARGE SCALE GENOMIC DNA]</scope>
    <source>
        <strain evidence="3">JCM 31920</strain>
    </source>
</reference>
<organism evidence="2 3">
    <name type="scientific">Ravibacter arvi</name>
    <dbReference type="NCBI Taxonomy" id="2051041"/>
    <lineage>
        <taxon>Bacteria</taxon>
        <taxon>Pseudomonadati</taxon>
        <taxon>Bacteroidota</taxon>
        <taxon>Cytophagia</taxon>
        <taxon>Cytophagales</taxon>
        <taxon>Spirosomataceae</taxon>
        <taxon>Ravibacter</taxon>
    </lineage>
</organism>
<evidence type="ECO:0000313" key="2">
    <source>
        <dbReference type="EMBL" id="GAA4443690.1"/>
    </source>
</evidence>
<accession>A0ABP8M360</accession>
<name>A0ABP8M360_9BACT</name>
<dbReference type="EMBL" id="BAABEY010000030">
    <property type="protein sequence ID" value="GAA4443690.1"/>
    <property type="molecule type" value="Genomic_DNA"/>
</dbReference>
<keyword evidence="3" id="KW-1185">Reference proteome</keyword>
<evidence type="ECO:0000313" key="3">
    <source>
        <dbReference type="Proteomes" id="UP001501508"/>
    </source>
</evidence>